<reference evidence="1 2" key="1">
    <citation type="submission" date="2017-09" db="EMBL/GenBank/DDBJ databases">
        <title>Depth-based differentiation of microbial function through sediment-hosted aquifers and enrichment of novel symbionts in the deep terrestrial subsurface.</title>
        <authorList>
            <person name="Probst A.J."/>
            <person name="Ladd B."/>
            <person name="Jarett J.K."/>
            <person name="Geller-Mcgrath D.E."/>
            <person name="Sieber C.M."/>
            <person name="Emerson J.B."/>
            <person name="Anantharaman K."/>
            <person name="Thomas B.C."/>
            <person name="Malmstrom R."/>
            <person name="Stieglmeier M."/>
            <person name="Klingl A."/>
            <person name="Woyke T."/>
            <person name="Ryan C.M."/>
            <person name="Banfield J.F."/>
        </authorList>
    </citation>
    <scope>NUCLEOTIDE SEQUENCE [LARGE SCALE GENOMIC DNA]</scope>
    <source>
        <strain evidence="1">CG10_big_fil_rev_8_21_14_0_10_46_23</strain>
    </source>
</reference>
<dbReference type="AlphaFoldDB" id="A0A2H0R4G9"/>
<accession>A0A2H0R4G9</accession>
<protein>
    <submittedName>
        <fullName evidence="1">Uncharacterized protein</fullName>
    </submittedName>
</protein>
<gene>
    <name evidence="1" type="ORF">COV31_00860</name>
</gene>
<comment type="caution">
    <text evidence="1">The sequence shown here is derived from an EMBL/GenBank/DDBJ whole genome shotgun (WGS) entry which is preliminary data.</text>
</comment>
<organism evidence="1 2">
    <name type="scientific">Candidatus Yanofskybacteria bacterium CG10_big_fil_rev_8_21_14_0_10_46_23</name>
    <dbReference type="NCBI Taxonomy" id="1975098"/>
    <lineage>
        <taxon>Bacteria</taxon>
        <taxon>Candidatus Yanofskyibacteriota</taxon>
    </lineage>
</organism>
<dbReference type="Proteomes" id="UP000230232">
    <property type="component" value="Unassembled WGS sequence"/>
</dbReference>
<sequence length="99" mass="10440">MSRNHSTALAVIAGLVIIGGAWWLASGSKSETANLNQELDSADPQTLPVAELQAEIEALEQTGSSNEVVAIEADLEASNFSNLDAELDQLIGDINSLEF</sequence>
<name>A0A2H0R4G9_9BACT</name>
<dbReference type="EMBL" id="PCXO01000005">
    <property type="protein sequence ID" value="PIR41407.1"/>
    <property type="molecule type" value="Genomic_DNA"/>
</dbReference>
<proteinExistence type="predicted"/>
<evidence type="ECO:0000313" key="2">
    <source>
        <dbReference type="Proteomes" id="UP000230232"/>
    </source>
</evidence>
<evidence type="ECO:0000313" key="1">
    <source>
        <dbReference type="EMBL" id="PIR41407.1"/>
    </source>
</evidence>